<evidence type="ECO:0000256" key="2">
    <source>
        <dbReference type="ARBA" id="ARBA00023180"/>
    </source>
</evidence>
<dbReference type="Pfam" id="PF16656">
    <property type="entry name" value="Pur_ac_phosph_N"/>
    <property type="match status" value="1"/>
</dbReference>
<dbReference type="InterPro" id="IPR025733">
    <property type="entry name" value="PAPs_C"/>
</dbReference>
<dbReference type="InterPro" id="IPR015914">
    <property type="entry name" value="PAPs_N"/>
</dbReference>
<dbReference type="Proteomes" id="UP000887540">
    <property type="component" value="Unplaced"/>
</dbReference>
<dbReference type="PANTHER" id="PTHR45867">
    <property type="entry name" value="PURPLE ACID PHOSPHATASE"/>
    <property type="match status" value="1"/>
</dbReference>
<dbReference type="Gene3D" id="2.60.40.380">
    <property type="entry name" value="Purple acid phosphatase-like, N-terminal"/>
    <property type="match status" value="1"/>
</dbReference>
<reference evidence="8" key="1">
    <citation type="submission" date="2022-11" db="UniProtKB">
        <authorList>
            <consortium name="WormBaseParasite"/>
        </authorList>
    </citation>
    <scope>IDENTIFICATION</scope>
</reference>
<name>A0A914EC92_9BILA</name>
<dbReference type="InterPro" id="IPR004843">
    <property type="entry name" value="Calcineurin-like_PHP"/>
</dbReference>
<feature type="domain" description="Purple acid phosphatase N-terminal" evidence="6">
    <location>
        <begin position="33"/>
        <end position="127"/>
    </location>
</feature>
<comment type="catalytic activity">
    <reaction evidence="3">
        <text>a phosphate monoester + H2O = an alcohol + phosphate</text>
        <dbReference type="Rhea" id="RHEA:15017"/>
        <dbReference type="ChEBI" id="CHEBI:15377"/>
        <dbReference type="ChEBI" id="CHEBI:30879"/>
        <dbReference type="ChEBI" id="CHEBI:43474"/>
        <dbReference type="ChEBI" id="CHEBI:67140"/>
        <dbReference type="EC" id="3.1.3.2"/>
    </reaction>
</comment>
<dbReference type="GO" id="GO:0003993">
    <property type="term" value="F:acid phosphatase activity"/>
    <property type="evidence" value="ECO:0007669"/>
    <property type="project" value="UniProtKB-EC"/>
</dbReference>
<dbReference type="InterPro" id="IPR041792">
    <property type="entry name" value="MPP_PAP"/>
</dbReference>
<dbReference type="PANTHER" id="PTHR45867:SF10">
    <property type="entry name" value="PURPLE ACID PHOSPHATASE"/>
    <property type="match status" value="1"/>
</dbReference>
<keyword evidence="1 3" id="KW-0732">Signal</keyword>
<dbReference type="Pfam" id="PF14008">
    <property type="entry name" value="Metallophos_C"/>
    <property type="match status" value="1"/>
</dbReference>
<keyword evidence="2" id="KW-0325">Glycoprotein</keyword>
<dbReference type="EC" id="3.1.3.2" evidence="3"/>
<evidence type="ECO:0000259" key="4">
    <source>
        <dbReference type="Pfam" id="PF00149"/>
    </source>
</evidence>
<dbReference type="WBParaSite" id="ACRNAN_scaffold6794.g19149.t1">
    <property type="protein sequence ID" value="ACRNAN_scaffold6794.g19149.t1"/>
    <property type="gene ID" value="ACRNAN_scaffold6794.g19149"/>
</dbReference>
<accession>A0A914EC92</accession>
<evidence type="ECO:0000313" key="7">
    <source>
        <dbReference type="Proteomes" id="UP000887540"/>
    </source>
</evidence>
<evidence type="ECO:0000259" key="5">
    <source>
        <dbReference type="Pfam" id="PF14008"/>
    </source>
</evidence>
<organism evidence="7 8">
    <name type="scientific">Acrobeloides nanus</name>
    <dbReference type="NCBI Taxonomy" id="290746"/>
    <lineage>
        <taxon>Eukaryota</taxon>
        <taxon>Metazoa</taxon>
        <taxon>Ecdysozoa</taxon>
        <taxon>Nematoda</taxon>
        <taxon>Chromadorea</taxon>
        <taxon>Rhabditida</taxon>
        <taxon>Tylenchina</taxon>
        <taxon>Cephalobomorpha</taxon>
        <taxon>Cephaloboidea</taxon>
        <taxon>Cephalobidae</taxon>
        <taxon>Acrobeloides</taxon>
    </lineage>
</organism>
<dbReference type="Gene3D" id="3.60.21.10">
    <property type="match status" value="1"/>
</dbReference>
<feature type="domain" description="Calcineurin-like phosphoesterase" evidence="4">
    <location>
        <begin position="137"/>
        <end position="345"/>
    </location>
</feature>
<dbReference type="GO" id="GO:0046872">
    <property type="term" value="F:metal ion binding"/>
    <property type="evidence" value="ECO:0007669"/>
    <property type="project" value="InterPro"/>
</dbReference>
<keyword evidence="7" id="KW-1185">Reference proteome</keyword>
<comment type="similarity">
    <text evidence="3">Belongs to the metallophosphoesterase superfamily. Purple acid phosphatase family.</text>
</comment>
<feature type="domain" description="Purple acid phosphatase C-terminal" evidence="5">
    <location>
        <begin position="369"/>
        <end position="430"/>
    </location>
</feature>
<evidence type="ECO:0000313" key="8">
    <source>
        <dbReference type="WBParaSite" id="ACRNAN_scaffold6794.g19149.t1"/>
    </source>
</evidence>
<sequence>MIKVWIGVVSLIAANLVQGLVIKRFDEKAANAPEQIRIALGKEPDSMTITWSTLLALSNPSTVPKVNYGTNPFYLTVYQNASVNNFVYKKGSQYIYTAVLPNLQPSTIYYYQVGSSEGWSSTFNFTTFPKGPNFPYTVAIYGDLGYLNASSLPYLKQAAKNGDFDFVIHIGDFAYNLRTNDGQVGNEWLNAIQDIAAYKPYMVIAGNHEEDKGHNFTNYRNRFVMPVNNPYGDNLFYSFNLGPVHFVGLSTEYYAFYETYGQQLAINQYNWLINDLKQANANRATNPWIISYQHRPYYCSNNQTSECEFYVDSLLKDGLDQMPGMEKPYLDNGVDLIFWGHFHSYERLYPIADNEVYKNASDPYNNPKAPIYITTGAAGCDSGHGTFDDPPNPASAIRLNKFGYTLLHVYNQTHLHMEQISVDDNGKVVDDVWITKDIGYQFNH</sequence>
<dbReference type="InterPro" id="IPR029052">
    <property type="entry name" value="Metallo-depent_PP-like"/>
</dbReference>
<feature type="signal peptide" evidence="3">
    <location>
        <begin position="1"/>
        <end position="19"/>
    </location>
</feature>
<dbReference type="SUPFAM" id="SSF49363">
    <property type="entry name" value="Purple acid phosphatase, N-terminal domain"/>
    <property type="match status" value="1"/>
</dbReference>
<feature type="chain" id="PRO_5038154470" description="Purple acid phosphatase" evidence="3">
    <location>
        <begin position="20"/>
        <end position="444"/>
    </location>
</feature>
<dbReference type="InterPro" id="IPR008963">
    <property type="entry name" value="Purple_acid_Pase-like_N"/>
</dbReference>
<evidence type="ECO:0000256" key="1">
    <source>
        <dbReference type="ARBA" id="ARBA00022729"/>
    </source>
</evidence>
<dbReference type="AlphaFoldDB" id="A0A914EC92"/>
<keyword evidence="3" id="KW-0378">Hydrolase</keyword>
<dbReference type="CDD" id="cd00839">
    <property type="entry name" value="MPP_PAPs"/>
    <property type="match status" value="1"/>
</dbReference>
<evidence type="ECO:0000259" key="6">
    <source>
        <dbReference type="Pfam" id="PF16656"/>
    </source>
</evidence>
<proteinExistence type="inferred from homology"/>
<dbReference type="SUPFAM" id="SSF56300">
    <property type="entry name" value="Metallo-dependent phosphatases"/>
    <property type="match status" value="1"/>
</dbReference>
<dbReference type="Pfam" id="PF00149">
    <property type="entry name" value="Metallophos"/>
    <property type="match status" value="1"/>
</dbReference>
<protein>
    <recommendedName>
        <fullName evidence="3">Purple acid phosphatase</fullName>
        <ecNumber evidence="3">3.1.3.2</ecNumber>
    </recommendedName>
</protein>
<evidence type="ECO:0000256" key="3">
    <source>
        <dbReference type="RuleBase" id="RU361203"/>
    </source>
</evidence>